<dbReference type="Proteomes" id="UP001590950">
    <property type="component" value="Unassembled WGS sequence"/>
</dbReference>
<dbReference type="PROSITE" id="PS50048">
    <property type="entry name" value="ZN2_CY6_FUNGAL_2"/>
    <property type="match status" value="1"/>
</dbReference>
<evidence type="ECO:0000256" key="2">
    <source>
        <dbReference type="ARBA" id="ARBA00023242"/>
    </source>
</evidence>
<evidence type="ECO:0000256" key="1">
    <source>
        <dbReference type="ARBA" id="ARBA00022723"/>
    </source>
</evidence>
<dbReference type="Gene3D" id="4.10.240.10">
    <property type="entry name" value="Zn(2)-C6 fungal-type DNA-binding domain"/>
    <property type="match status" value="1"/>
</dbReference>
<accession>A0ABR4AEJ2</accession>
<dbReference type="SMART" id="SM00906">
    <property type="entry name" value="Fungal_trans"/>
    <property type="match status" value="1"/>
</dbReference>
<comment type="caution">
    <text evidence="5">The sequence shown here is derived from an EMBL/GenBank/DDBJ whole genome shotgun (WGS) entry which is preliminary data.</text>
</comment>
<evidence type="ECO:0000256" key="3">
    <source>
        <dbReference type="SAM" id="MobiDB-lite"/>
    </source>
</evidence>
<dbReference type="PANTHER" id="PTHR47431">
    <property type="entry name" value="ZN(II)2CYS6 TRANSCRIPTION FACTOR (EUROFUNG)-RELATED"/>
    <property type="match status" value="1"/>
</dbReference>
<dbReference type="Pfam" id="PF00172">
    <property type="entry name" value="Zn_clus"/>
    <property type="match status" value="1"/>
</dbReference>
<proteinExistence type="predicted"/>
<dbReference type="Pfam" id="PF04082">
    <property type="entry name" value="Fungal_trans"/>
    <property type="match status" value="1"/>
</dbReference>
<reference evidence="5 6" key="1">
    <citation type="submission" date="2024-09" db="EMBL/GenBank/DDBJ databases">
        <title>Rethinking Asexuality: The Enigmatic Case of Functional Sexual Genes in Lepraria (Stereocaulaceae).</title>
        <authorList>
            <person name="Doellman M."/>
            <person name="Sun Y."/>
            <person name="Barcenas-Pena A."/>
            <person name="Lumbsch H.T."/>
            <person name="Grewe F."/>
        </authorList>
    </citation>
    <scope>NUCLEOTIDE SEQUENCE [LARGE SCALE GENOMIC DNA]</scope>
    <source>
        <strain evidence="5 6">Mercado 3170</strain>
    </source>
</reference>
<dbReference type="PANTHER" id="PTHR47431:SF1">
    <property type="entry name" value="ZN(II)2CYS6 TRANSCRIPTION FACTOR (EUROFUNG)"/>
    <property type="match status" value="1"/>
</dbReference>
<evidence type="ECO:0000313" key="5">
    <source>
        <dbReference type="EMBL" id="KAL2044249.1"/>
    </source>
</evidence>
<dbReference type="SUPFAM" id="SSF57701">
    <property type="entry name" value="Zn2/Cys6 DNA-binding domain"/>
    <property type="match status" value="1"/>
</dbReference>
<evidence type="ECO:0000259" key="4">
    <source>
        <dbReference type="PROSITE" id="PS50048"/>
    </source>
</evidence>
<keyword evidence="2" id="KW-0539">Nucleus</keyword>
<sequence length="710" mass="78626">MSGTEASHASIPPRNRPPSLLACIACRRRHLKCNGQMPICKRCQDNGTECNYQQSRRGYKGPRRTGKETENEGSQASANEDSGGDILRDSRRTPTAATLADRTPTAIPGLDLNMTDDTLSISNYSDAAIRSYMSVPELYQTAEATSSMAPLLTMGKDQNSELAVSFQNNALNQTARTLPEGSRQSPEAPGDTLIDVYYANFHSAHPFILPRELYKAKSYLLPPQLKAVMRFVGSHFMRGFAQENLRSPAEGIAAENVPNDGYKVQGLMLLSMSLFARCEPEYALTVIDQSINLAVNLGMNYKAYASNHGMGNDVLEESWRRTWWELYSMDGILASMNNIPHTFRLQDFQTDLPLPSEESDYAQCKISRELRTQLDFLERTFSPEDFAYSSYAYKIEAVRLLGKVLNLGTDIFAATDEEVESLDTSLANFMISLPPDKRYVLERDGRCNEVLFSAHNLIDSALIMLHRPRSSLVFIQNHYPTPCTRQEAIGMPTSAYEIHTNKAIKAANSISKAIALRTPMSMHTPCFICATSLAATVHLPAYPMETSMDRASAIKERLQLTVNALSSMGEVWPMAKAAKGQISQFAREIFAGQAGAAGQMQAQAQIQEIDIESMMEDQTWLDELANLGPGGNAMISGGPDAEAMSMSAVPMTSGVNERWSRKNAVIFGKAAMADHVSRMSASENNPFTWHCPASQFRKYYRLEAGIENDY</sequence>
<feature type="domain" description="Zn(2)-C6 fungal-type" evidence="4">
    <location>
        <begin position="22"/>
        <end position="52"/>
    </location>
</feature>
<evidence type="ECO:0000313" key="6">
    <source>
        <dbReference type="Proteomes" id="UP001590950"/>
    </source>
</evidence>
<dbReference type="SMART" id="SM00066">
    <property type="entry name" value="GAL4"/>
    <property type="match status" value="1"/>
</dbReference>
<keyword evidence="1" id="KW-0479">Metal-binding</keyword>
<dbReference type="EMBL" id="JBEFKJ010000009">
    <property type="protein sequence ID" value="KAL2044249.1"/>
    <property type="molecule type" value="Genomic_DNA"/>
</dbReference>
<dbReference type="PROSITE" id="PS00463">
    <property type="entry name" value="ZN2_CY6_FUNGAL_1"/>
    <property type="match status" value="1"/>
</dbReference>
<name>A0ABR4AEJ2_9LECA</name>
<organism evidence="5 6">
    <name type="scientific">Stereocaulon virgatum</name>
    <dbReference type="NCBI Taxonomy" id="373712"/>
    <lineage>
        <taxon>Eukaryota</taxon>
        <taxon>Fungi</taxon>
        <taxon>Dikarya</taxon>
        <taxon>Ascomycota</taxon>
        <taxon>Pezizomycotina</taxon>
        <taxon>Lecanoromycetes</taxon>
        <taxon>OSLEUM clade</taxon>
        <taxon>Lecanoromycetidae</taxon>
        <taxon>Lecanorales</taxon>
        <taxon>Lecanorineae</taxon>
        <taxon>Stereocaulaceae</taxon>
        <taxon>Stereocaulon</taxon>
    </lineage>
</organism>
<dbReference type="InterPro" id="IPR001138">
    <property type="entry name" value="Zn2Cys6_DnaBD"/>
</dbReference>
<protein>
    <recommendedName>
        <fullName evidence="4">Zn(2)-C6 fungal-type domain-containing protein</fullName>
    </recommendedName>
</protein>
<feature type="region of interest" description="Disordered" evidence="3">
    <location>
        <begin position="49"/>
        <end position="108"/>
    </location>
</feature>
<dbReference type="InterPro" id="IPR036864">
    <property type="entry name" value="Zn2-C6_fun-type_DNA-bd_sf"/>
</dbReference>
<dbReference type="CDD" id="cd12148">
    <property type="entry name" value="fungal_TF_MHR"/>
    <property type="match status" value="1"/>
</dbReference>
<gene>
    <name evidence="5" type="ORF">N7G274_002954</name>
</gene>
<dbReference type="InterPro" id="IPR007219">
    <property type="entry name" value="XnlR_reg_dom"/>
</dbReference>
<keyword evidence="6" id="KW-1185">Reference proteome</keyword>
<dbReference type="CDD" id="cd00067">
    <property type="entry name" value="GAL4"/>
    <property type="match status" value="1"/>
</dbReference>